<proteinExistence type="predicted"/>
<comment type="caution">
    <text evidence="1">The sequence shown here is derived from an EMBL/GenBank/DDBJ whole genome shotgun (WGS) entry which is preliminary data.</text>
</comment>
<sequence>MSEFRQIYLRIQVFVSKVMLERNTLVSYSPKLSYDPAHVKKRKNGNFGNFSFNKKLNFERIWFLLPDG</sequence>
<dbReference type="EMBL" id="AHMI02000147">
    <property type="protein sequence ID" value="EMY14652.1"/>
    <property type="molecule type" value="Genomic_DNA"/>
</dbReference>
<evidence type="ECO:0000313" key="2">
    <source>
        <dbReference type="Proteomes" id="UP000012249"/>
    </source>
</evidence>
<organism evidence="1 2">
    <name type="scientific">Leptospira weilii str. Ecochallenge</name>
    <dbReference type="NCBI Taxonomy" id="1049986"/>
    <lineage>
        <taxon>Bacteria</taxon>
        <taxon>Pseudomonadati</taxon>
        <taxon>Spirochaetota</taxon>
        <taxon>Spirochaetia</taxon>
        <taxon>Leptospirales</taxon>
        <taxon>Leptospiraceae</taxon>
        <taxon>Leptospira</taxon>
    </lineage>
</organism>
<reference evidence="1 2" key="1">
    <citation type="submission" date="2013-02" db="EMBL/GenBank/DDBJ databases">
        <authorList>
            <person name="Harkins D.M."/>
            <person name="Durkin A.S."/>
            <person name="Brinkac L.M."/>
            <person name="Haft D.H."/>
            <person name="Selengut J.D."/>
            <person name="Sanka R."/>
            <person name="DePew J."/>
            <person name="Purushe J."/>
            <person name="Haake D.A."/>
            <person name="Matsunaga J."/>
            <person name="Vinetz J.M."/>
            <person name="Sutton G.G."/>
            <person name="Nierman W.C."/>
            <person name="Fouts D.E."/>
        </authorList>
    </citation>
    <scope>NUCLEOTIDE SEQUENCE [LARGE SCALE GENOMIC DNA]</scope>
    <source>
        <strain evidence="1 2">Ecochallenge</strain>
    </source>
</reference>
<accession>N1U6K1</accession>
<protein>
    <submittedName>
        <fullName evidence="1">Uncharacterized protein</fullName>
    </submittedName>
</protein>
<dbReference type="AlphaFoldDB" id="N1U6K1"/>
<evidence type="ECO:0000313" key="1">
    <source>
        <dbReference type="EMBL" id="EMY14652.1"/>
    </source>
</evidence>
<name>N1U6K1_9LEPT</name>
<gene>
    <name evidence="1" type="ORF">LEP1GSC043_3722</name>
</gene>
<dbReference type="Proteomes" id="UP000012249">
    <property type="component" value="Unassembled WGS sequence"/>
</dbReference>